<reference evidence="1" key="1">
    <citation type="journal article" date="2021" name="Environ. Microbiol.">
        <title>Gene family expansions and transcriptome signatures uncover fungal adaptations to wood decay.</title>
        <authorList>
            <person name="Hage H."/>
            <person name="Miyauchi S."/>
            <person name="Viragh M."/>
            <person name="Drula E."/>
            <person name="Min B."/>
            <person name="Chaduli D."/>
            <person name="Navarro D."/>
            <person name="Favel A."/>
            <person name="Norest M."/>
            <person name="Lesage-Meessen L."/>
            <person name="Balint B."/>
            <person name="Merenyi Z."/>
            <person name="de Eugenio L."/>
            <person name="Morin E."/>
            <person name="Martinez A.T."/>
            <person name="Baldrian P."/>
            <person name="Stursova M."/>
            <person name="Martinez M.J."/>
            <person name="Novotny C."/>
            <person name="Magnuson J.K."/>
            <person name="Spatafora J.W."/>
            <person name="Maurice S."/>
            <person name="Pangilinan J."/>
            <person name="Andreopoulos W."/>
            <person name="LaButti K."/>
            <person name="Hundley H."/>
            <person name="Na H."/>
            <person name="Kuo A."/>
            <person name="Barry K."/>
            <person name="Lipzen A."/>
            <person name="Henrissat B."/>
            <person name="Riley R."/>
            <person name="Ahrendt S."/>
            <person name="Nagy L.G."/>
            <person name="Grigoriev I.V."/>
            <person name="Martin F."/>
            <person name="Rosso M.N."/>
        </authorList>
    </citation>
    <scope>NUCLEOTIDE SEQUENCE</scope>
    <source>
        <strain evidence="1">CBS 384.51</strain>
    </source>
</reference>
<accession>A0ACB8UC66</accession>
<organism evidence="1 2">
    <name type="scientific">Irpex rosettiformis</name>
    <dbReference type="NCBI Taxonomy" id="378272"/>
    <lineage>
        <taxon>Eukaryota</taxon>
        <taxon>Fungi</taxon>
        <taxon>Dikarya</taxon>
        <taxon>Basidiomycota</taxon>
        <taxon>Agaricomycotina</taxon>
        <taxon>Agaricomycetes</taxon>
        <taxon>Polyporales</taxon>
        <taxon>Irpicaceae</taxon>
        <taxon>Irpex</taxon>
    </lineage>
</organism>
<sequence>MSVFSLVKSLAYISLPVFALHTLSKSSPIARYYVRATMYLSTLGVLSVWGAIVAVGMNIVGDRYNVNWVVARSFYLVASRIIDIKVEVEGEEYLETRPAILVGNHQSMLDILYLGRIFPKRAAIMAKKELQWSPLLGQFMSLSGAVFVDRGNNAKAIRSLQAACETIKANNTSLWMFPEGTRSMREAPDMLPFKKGAFHMAIEAGIPVVPVVCENYWRLYRKGVFGTGTLKVKGKSLLPPIPTTGLNTSDVADLASRVHDQMVEVLREISVSVPSTGSDRKAAEITPTPLVPQAPATPAKEPAHARILPSVTEAGLDDSASISRSESVASTNFSEELSSPTSSRHGLDGSEAGTETEEDDGMVLVGRPRV</sequence>
<proteinExistence type="predicted"/>
<keyword evidence="2" id="KW-1185">Reference proteome</keyword>
<comment type="caution">
    <text evidence="1">The sequence shown here is derived from an EMBL/GenBank/DDBJ whole genome shotgun (WGS) entry which is preliminary data.</text>
</comment>
<dbReference type="EMBL" id="MU274904">
    <property type="protein sequence ID" value="KAI0091831.1"/>
    <property type="molecule type" value="Genomic_DNA"/>
</dbReference>
<protein>
    <submittedName>
        <fullName evidence="1">1-acylglycerol-3-phosphate O</fullName>
    </submittedName>
</protein>
<evidence type="ECO:0000313" key="1">
    <source>
        <dbReference type="EMBL" id="KAI0091831.1"/>
    </source>
</evidence>
<gene>
    <name evidence="1" type="ORF">BDY19DRAFT_885097</name>
</gene>
<dbReference type="Proteomes" id="UP001055072">
    <property type="component" value="Unassembled WGS sequence"/>
</dbReference>
<evidence type="ECO:0000313" key="2">
    <source>
        <dbReference type="Proteomes" id="UP001055072"/>
    </source>
</evidence>
<name>A0ACB8UC66_9APHY</name>